<dbReference type="EMBL" id="OX459118">
    <property type="protein sequence ID" value="CAI9089387.1"/>
    <property type="molecule type" value="Genomic_DNA"/>
</dbReference>
<dbReference type="Gene3D" id="3.60.10.10">
    <property type="entry name" value="Endonuclease/exonuclease/phosphatase"/>
    <property type="match status" value="1"/>
</dbReference>
<protein>
    <submittedName>
        <fullName evidence="1">OLC1v1023953C1</fullName>
    </submittedName>
</protein>
<proteinExistence type="predicted"/>
<gene>
    <name evidence="1" type="ORF">OLC1_LOCUS1738</name>
</gene>
<reference evidence="1" key="1">
    <citation type="submission" date="2023-03" db="EMBL/GenBank/DDBJ databases">
        <authorList>
            <person name="Julca I."/>
        </authorList>
    </citation>
    <scope>NUCLEOTIDE SEQUENCE</scope>
</reference>
<dbReference type="InterPro" id="IPR036691">
    <property type="entry name" value="Endo/exonu/phosph_ase_sf"/>
</dbReference>
<keyword evidence="2" id="KW-1185">Reference proteome</keyword>
<dbReference type="PANTHER" id="PTHR33710:SF81">
    <property type="entry name" value="ENDONUCLEASE_EXONUCLEASE_PHOSPHATASE DOMAIN-CONTAINING PROTEIN"/>
    <property type="match status" value="1"/>
</dbReference>
<sequence>MIGLSNGIRGCWIAIGDFNNVMNSNERVGGNPVSLTEMQGMRRCVDLCELQDLKQQGLWFTWSNKQVGGRRIYSKIDRALVNGQWIIEFPHSYVTALVEGVSDHCPLVLRLTDAIVKRHKPFKYYNVWNQSKDFLKLVEESWREPVEGKCMFPLVRKLKRLKPVFKKLNKGQFADIPQKVELLRRELETIQEQIQGKLDDEDLMEYELVVYREYIQSSKAYESFLQQKAKELWGKQGDSNSSYFHAKLRIRTMKNRINSIVGANGAVITDWNLVRDHFIGCFQHQLGQNSSREVSQLEIFQRGHVLNWQQQVQLVKQVSKLEVKNATGASIAARVQACTDMAVDCTKEHGT</sequence>
<evidence type="ECO:0000313" key="1">
    <source>
        <dbReference type="EMBL" id="CAI9089387.1"/>
    </source>
</evidence>
<dbReference type="SUPFAM" id="SSF56219">
    <property type="entry name" value="DNase I-like"/>
    <property type="match status" value="1"/>
</dbReference>
<dbReference type="AlphaFoldDB" id="A0AAV1C4P1"/>
<name>A0AAV1C4P1_OLDCO</name>
<evidence type="ECO:0000313" key="2">
    <source>
        <dbReference type="Proteomes" id="UP001161247"/>
    </source>
</evidence>
<dbReference type="PANTHER" id="PTHR33710">
    <property type="entry name" value="BNAC02G09200D PROTEIN"/>
    <property type="match status" value="1"/>
</dbReference>
<accession>A0AAV1C4P1</accession>
<organism evidence="1 2">
    <name type="scientific">Oldenlandia corymbosa var. corymbosa</name>
    <dbReference type="NCBI Taxonomy" id="529605"/>
    <lineage>
        <taxon>Eukaryota</taxon>
        <taxon>Viridiplantae</taxon>
        <taxon>Streptophyta</taxon>
        <taxon>Embryophyta</taxon>
        <taxon>Tracheophyta</taxon>
        <taxon>Spermatophyta</taxon>
        <taxon>Magnoliopsida</taxon>
        <taxon>eudicotyledons</taxon>
        <taxon>Gunneridae</taxon>
        <taxon>Pentapetalae</taxon>
        <taxon>asterids</taxon>
        <taxon>lamiids</taxon>
        <taxon>Gentianales</taxon>
        <taxon>Rubiaceae</taxon>
        <taxon>Rubioideae</taxon>
        <taxon>Spermacoceae</taxon>
        <taxon>Hedyotis-Oldenlandia complex</taxon>
        <taxon>Oldenlandia</taxon>
    </lineage>
</organism>
<dbReference type="Proteomes" id="UP001161247">
    <property type="component" value="Chromosome 1"/>
</dbReference>